<organism evidence="8 9">
    <name type="scientific">Ectocarpus siliculosus</name>
    <name type="common">Brown alga</name>
    <name type="synonym">Conferva siliculosa</name>
    <dbReference type="NCBI Taxonomy" id="2880"/>
    <lineage>
        <taxon>Eukaryota</taxon>
        <taxon>Sar</taxon>
        <taxon>Stramenopiles</taxon>
        <taxon>Ochrophyta</taxon>
        <taxon>PX clade</taxon>
        <taxon>Phaeophyceae</taxon>
        <taxon>Ectocarpales</taxon>
        <taxon>Ectocarpaceae</taxon>
        <taxon>Ectocarpus</taxon>
    </lineage>
</organism>
<dbReference type="OMA" id="NSVMGHI"/>
<comment type="subcellular location">
    <subcellularLocation>
        <location evidence="1">Membrane</location>
    </subcellularLocation>
</comment>
<dbReference type="InterPro" id="IPR005804">
    <property type="entry name" value="FA_desaturase_dom"/>
</dbReference>
<feature type="domain" description="Fatty acid desaturase N-terminal" evidence="7">
    <location>
        <begin position="56"/>
        <end position="107"/>
    </location>
</feature>
<dbReference type="EMBL" id="FN649729">
    <property type="protein sequence ID" value="CBJ27526.1"/>
    <property type="molecule type" value="Genomic_DNA"/>
</dbReference>
<dbReference type="CDD" id="cd03507">
    <property type="entry name" value="Delta12-FADS-like"/>
    <property type="match status" value="1"/>
</dbReference>
<keyword evidence="4 8" id="KW-0560">Oxidoreductase</keyword>
<evidence type="ECO:0000256" key="3">
    <source>
        <dbReference type="ARBA" id="ARBA00009295"/>
    </source>
</evidence>
<accession>D7G6D1</accession>
<dbReference type="EMBL" id="FN648960">
    <property type="protein sequence ID" value="CBJ27526.1"/>
    <property type="molecule type" value="Genomic_DNA"/>
</dbReference>
<evidence type="ECO:0000259" key="6">
    <source>
        <dbReference type="Pfam" id="PF00487"/>
    </source>
</evidence>
<dbReference type="OrthoDB" id="1461976at2759"/>
<dbReference type="EC" id="1.14.19.-" evidence="8"/>
<protein>
    <submittedName>
        <fullName evidence="8">Fatty acid desaturase</fullName>
        <ecNumber evidence="8">1.14.19.-</ecNumber>
    </submittedName>
</protein>
<keyword evidence="9" id="KW-1185">Reference proteome</keyword>
<dbReference type="GO" id="GO:0006629">
    <property type="term" value="P:lipid metabolic process"/>
    <property type="evidence" value="ECO:0007669"/>
    <property type="project" value="InterPro"/>
</dbReference>
<evidence type="ECO:0000259" key="7">
    <source>
        <dbReference type="Pfam" id="PF11960"/>
    </source>
</evidence>
<dbReference type="AlphaFoldDB" id="D7G6D1"/>
<proteinExistence type="inferred from homology"/>
<dbReference type="Proteomes" id="UP000002630">
    <property type="component" value="Linkage Group LG04"/>
</dbReference>
<dbReference type="InterPro" id="IPR021863">
    <property type="entry name" value="FAS_N"/>
</dbReference>
<keyword evidence="5" id="KW-0472">Membrane</keyword>
<dbReference type="Pfam" id="PF11960">
    <property type="entry name" value="DUF3474"/>
    <property type="match status" value="1"/>
</dbReference>
<evidence type="ECO:0000256" key="1">
    <source>
        <dbReference type="ARBA" id="ARBA00004370"/>
    </source>
</evidence>
<dbReference type="Pfam" id="PF00487">
    <property type="entry name" value="FA_desaturase"/>
    <property type="match status" value="1"/>
</dbReference>
<dbReference type="GO" id="GO:0016717">
    <property type="term" value="F:oxidoreductase activity, acting on paired donors, with oxidation of a pair of donors resulting in the reduction of molecular oxygen to two molecules of water"/>
    <property type="evidence" value="ECO:0007669"/>
    <property type="project" value="InterPro"/>
</dbReference>
<dbReference type="GO" id="GO:0016020">
    <property type="term" value="C:membrane"/>
    <property type="evidence" value="ECO:0007669"/>
    <property type="project" value="UniProtKB-SubCell"/>
</dbReference>
<comment type="pathway">
    <text evidence="2">Lipid metabolism.</text>
</comment>
<evidence type="ECO:0000313" key="9">
    <source>
        <dbReference type="Proteomes" id="UP000002630"/>
    </source>
</evidence>
<name>D7G6D1_ECTSI</name>
<gene>
    <name evidence="8" type="ORF">Esi_0073_0116</name>
</gene>
<dbReference type="eggNOG" id="ENOG502QQQ2">
    <property type="taxonomic scope" value="Eukaryota"/>
</dbReference>
<dbReference type="InterPro" id="IPR012171">
    <property type="entry name" value="Fatty_acid_desaturase"/>
</dbReference>
<dbReference type="STRING" id="2880.D7G6D1"/>
<feature type="domain" description="Fatty acid desaturase" evidence="6">
    <location>
        <begin position="117"/>
        <end position="366"/>
    </location>
</feature>
<reference evidence="8 9" key="1">
    <citation type="journal article" date="2010" name="Nature">
        <title>The Ectocarpus genome and the independent evolution of multicellularity in brown algae.</title>
        <authorList>
            <person name="Cock J.M."/>
            <person name="Sterck L."/>
            <person name="Rouze P."/>
            <person name="Scornet D."/>
            <person name="Allen A.E."/>
            <person name="Amoutzias G."/>
            <person name="Anthouard V."/>
            <person name="Artiguenave F."/>
            <person name="Aury J.M."/>
            <person name="Badger J.H."/>
            <person name="Beszteri B."/>
            <person name="Billiau K."/>
            <person name="Bonnet E."/>
            <person name="Bothwell J.H."/>
            <person name="Bowler C."/>
            <person name="Boyen C."/>
            <person name="Brownlee C."/>
            <person name="Carrano C.J."/>
            <person name="Charrier B."/>
            <person name="Cho G.Y."/>
            <person name="Coelho S.M."/>
            <person name="Collen J."/>
            <person name="Corre E."/>
            <person name="Da Silva C."/>
            <person name="Delage L."/>
            <person name="Delaroque N."/>
            <person name="Dittami S.M."/>
            <person name="Doulbeau S."/>
            <person name="Elias M."/>
            <person name="Farnham G."/>
            <person name="Gachon C.M."/>
            <person name="Gschloessl B."/>
            <person name="Heesch S."/>
            <person name="Jabbari K."/>
            <person name="Jubin C."/>
            <person name="Kawai H."/>
            <person name="Kimura K."/>
            <person name="Kloareg B."/>
            <person name="Kupper F.C."/>
            <person name="Lang D."/>
            <person name="Le Bail A."/>
            <person name="Leblanc C."/>
            <person name="Lerouge P."/>
            <person name="Lohr M."/>
            <person name="Lopez P.J."/>
            <person name="Martens C."/>
            <person name="Maumus F."/>
            <person name="Michel G."/>
            <person name="Miranda-Saavedra D."/>
            <person name="Morales J."/>
            <person name="Moreau H."/>
            <person name="Motomura T."/>
            <person name="Nagasato C."/>
            <person name="Napoli C.A."/>
            <person name="Nelson D.R."/>
            <person name="Nyvall-Collen P."/>
            <person name="Peters A.F."/>
            <person name="Pommier C."/>
            <person name="Potin P."/>
            <person name="Poulain J."/>
            <person name="Quesneville H."/>
            <person name="Read B."/>
            <person name="Rensing S.A."/>
            <person name="Ritter A."/>
            <person name="Rousvoal S."/>
            <person name="Samanta M."/>
            <person name="Samson G."/>
            <person name="Schroeder D.C."/>
            <person name="Segurens B."/>
            <person name="Strittmatter M."/>
            <person name="Tonon T."/>
            <person name="Tregear J.W."/>
            <person name="Valentin K."/>
            <person name="von Dassow P."/>
            <person name="Yamagishi T."/>
            <person name="Van de Peer Y."/>
            <person name="Wincker P."/>
        </authorList>
    </citation>
    <scope>NUCLEOTIDE SEQUENCE [LARGE SCALE GENOMIC DNA]</scope>
    <source>
        <strain evidence="9">Ec32 / CCAP1310/4</strain>
    </source>
</reference>
<evidence type="ECO:0000256" key="2">
    <source>
        <dbReference type="ARBA" id="ARBA00005189"/>
    </source>
</evidence>
<evidence type="ECO:0000256" key="5">
    <source>
        <dbReference type="ARBA" id="ARBA00023136"/>
    </source>
</evidence>
<evidence type="ECO:0000313" key="8">
    <source>
        <dbReference type="EMBL" id="CBJ27526.1"/>
    </source>
</evidence>
<comment type="similarity">
    <text evidence="3">Belongs to the fatty acid desaturase type 1 family.</text>
</comment>
<evidence type="ECO:0000256" key="4">
    <source>
        <dbReference type="ARBA" id="ARBA00023002"/>
    </source>
</evidence>
<dbReference type="PANTHER" id="PTHR32100">
    <property type="entry name" value="OMEGA-6 FATTY ACID DESATURASE, CHLOROPLASTIC"/>
    <property type="match status" value="1"/>
</dbReference>
<sequence length="411" mass="46375">MKSGVHGFMAPALSGTHVMGSTAQLRMGLESHKPSKQGRPDMAARAVSVPLAETQPAEKAAFDFGAEPPFTLADIRKAIPAKCFKKDTFRSLSYLARDMVVVAGLAAGALAIKNPLVWPAYWLAQGTMFWALFVVGHDCGHGSFSNSKRLNSFIGHLTHSFIMVPYHGWRISHRTHHSNHGHIENDESWTPPSRSTVKKMDFGARMGRFNKWMMLVVYPFYLYLRSPGKTGSHFNPKSSLFTPSEKNDVLTSTACYAAMGALLAAGCFKFGFLFMAKIYMVPYWINVMWLDVVTYLHHTDKEVPWYRGSAWSYMRGGLSTRDHDYGIFNDIHHNIGTHVVHHLFPQMPHYHIVEATEAVKPVLGDYFVEPEKSGPIPFHLIKRFFKGTEECLFVEDEGETVYYKNDKSAFE</sequence>
<dbReference type="InParanoid" id="D7G6D1"/>